<gene>
    <name evidence="1" type="ORF">PEDI_54910</name>
</gene>
<evidence type="ECO:0000313" key="1">
    <source>
        <dbReference type="EMBL" id="GJM64939.1"/>
    </source>
</evidence>
<proteinExistence type="predicted"/>
<dbReference type="AlphaFoldDB" id="A0AAN4W4Z4"/>
<sequence length="204" mass="24119">MMNLPILTTESVELKEFIHFWSKFYNYPPDLERLYKDRIDKSSFDADDLLQLYVWKNGMRLSGLKLKSLQEKIISQLEVINEFKSKDSIDLDEFQSQFGNVSAVWKIFLLHIIKPKKFPIYDQHINRAYNFIHGLPYGNISAATMSDRNKEDFYFNTYLEFIGSLDLEHADFDLKELDEAFFSFGQFLATNIFRKMSFEVVEGQ</sequence>
<dbReference type="RefSeq" id="WP_338239995.1">
    <property type="nucleotide sequence ID" value="NZ_BQKE01000008.1"/>
</dbReference>
<dbReference type="EMBL" id="BQKE01000008">
    <property type="protein sequence ID" value="GJM64939.1"/>
    <property type="molecule type" value="Genomic_DNA"/>
</dbReference>
<keyword evidence="2" id="KW-1185">Reference proteome</keyword>
<name>A0AAN4W4Z4_9BACT</name>
<comment type="caution">
    <text evidence="1">The sequence shown here is derived from an EMBL/GenBank/DDBJ whole genome shotgun (WGS) entry which is preliminary data.</text>
</comment>
<accession>A0AAN4W4Z4</accession>
<protein>
    <submittedName>
        <fullName evidence="1">Uncharacterized protein</fullName>
    </submittedName>
</protein>
<dbReference type="Proteomes" id="UP001310022">
    <property type="component" value="Unassembled WGS sequence"/>
</dbReference>
<evidence type="ECO:0000313" key="2">
    <source>
        <dbReference type="Proteomes" id="UP001310022"/>
    </source>
</evidence>
<organism evidence="1 2">
    <name type="scientific">Persicobacter diffluens</name>
    <dbReference type="NCBI Taxonomy" id="981"/>
    <lineage>
        <taxon>Bacteria</taxon>
        <taxon>Pseudomonadati</taxon>
        <taxon>Bacteroidota</taxon>
        <taxon>Cytophagia</taxon>
        <taxon>Cytophagales</taxon>
        <taxon>Persicobacteraceae</taxon>
        <taxon>Persicobacter</taxon>
    </lineage>
</organism>
<reference evidence="1 2" key="1">
    <citation type="submission" date="2021-12" db="EMBL/GenBank/DDBJ databases">
        <title>Genome sequencing of bacteria with rrn-lacking chromosome and rrn-plasmid.</title>
        <authorList>
            <person name="Anda M."/>
            <person name="Iwasaki W."/>
        </authorList>
    </citation>
    <scope>NUCLEOTIDE SEQUENCE [LARGE SCALE GENOMIC DNA]</scope>
    <source>
        <strain evidence="1 2">NBRC 15940</strain>
    </source>
</reference>